<evidence type="ECO:0000256" key="5">
    <source>
        <dbReference type="ARBA" id="ARBA00023122"/>
    </source>
</evidence>
<dbReference type="InterPro" id="IPR044751">
    <property type="entry name" value="Ion_transp-like_CBS"/>
</dbReference>
<dbReference type="PANTHER" id="PTHR22777:SF4">
    <property type="entry name" value="UPF0053 PROTEIN SLL1254"/>
    <property type="match status" value="1"/>
</dbReference>
<dbReference type="SMART" id="SM00116">
    <property type="entry name" value="CBS"/>
    <property type="match status" value="2"/>
</dbReference>
<dbReference type="OrthoDB" id="9798188at2"/>
<dbReference type="Pfam" id="PF01595">
    <property type="entry name" value="CNNM"/>
    <property type="match status" value="1"/>
</dbReference>
<evidence type="ECO:0000256" key="6">
    <source>
        <dbReference type="ARBA" id="ARBA00023136"/>
    </source>
</evidence>
<comment type="subcellular location">
    <subcellularLocation>
        <location evidence="1">Membrane</location>
        <topology evidence="1">Multi-pass membrane protein</topology>
    </subcellularLocation>
</comment>
<gene>
    <name evidence="12" type="ORF">DC094_17570</name>
</gene>
<sequence>MLLLIIYILIALGFSFLCSVLEAVLLSISDGYIAAEVKNNSPAGKRWKHLKAEINRPLAAILTLNTVAHTLGAAGAGAQAAVVFGSDAVGIASAILTLLILVFSEIIPKTLGAVYWRALAPASSLALIVMTRLLHPFVIMSEKITRSISSKEHQKGFNRQELAAVAELSAQEGHIDLRESQLVKNLFGLQKATVADAMTPRNVLFSLSEQLTVIEYIGQYRQKKFSRIPIYKDRPEQITGYVLRSEILQSFADNQPKLTLSELVRPLKTVPDTLKLPDAFEDSLKKKLHIALVIDEYGDIKGVITLEDLIETLLGMEIVDEHDQAQDMQQLARRLWRKRARTMGIEIERA</sequence>
<reference evidence="12 13" key="1">
    <citation type="submission" date="2018-04" db="EMBL/GenBank/DDBJ databases">
        <title>Thalassorhabdus spongiae gen. nov., sp. nov., isolated from a marine sponge in South-West Iceland.</title>
        <authorList>
            <person name="Knobloch S."/>
            <person name="Daussin A."/>
            <person name="Johannsson R."/>
            <person name="Marteinsson V.T."/>
        </authorList>
    </citation>
    <scope>NUCLEOTIDE SEQUENCE [LARGE SCALE GENOMIC DNA]</scope>
    <source>
        <strain evidence="12 13">Hp12</strain>
    </source>
</reference>
<evidence type="ECO:0000259" key="11">
    <source>
        <dbReference type="PROSITE" id="PS51846"/>
    </source>
</evidence>
<organism evidence="12 13">
    <name type="scientific">Pelagibaculum spongiae</name>
    <dbReference type="NCBI Taxonomy" id="2080658"/>
    <lineage>
        <taxon>Bacteria</taxon>
        <taxon>Pseudomonadati</taxon>
        <taxon>Pseudomonadota</taxon>
        <taxon>Gammaproteobacteria</taxon>
        <taxon>Oceanospirillales</taxon>
        <taxon>Pelagibaculum</taxon>
    </lineage>
</organism>
<dbReference type="PANTHER" id="PTHR22777">
    <property type="entry name" value="HEMOLYSIN-RELATED"/>
    <property type="match status" value="1"/>
</dbReference>
<evidence type="ECO:0000313" key="13">
    <source>
        <dbReference type="Proteomes" id="UP000244906"/>
    </source>
</evidence>
<comment type="caution">
    <text evidence="12">The sequence shown here is derived from an EMBL/GenBank/DDBJ whole genome shotgun (WGS) entry which is preliminary data.</text>
</comment>
<evidence type="ECO:0000256" key="3">
    <source>
        <dbReference type="ARBA" id="ARBA00022737"/>
    </source>
</evidence>
<keyword evidence="4 8" id="KW-1133">Transmembrane helix</keyword>
<evidence type="ECO:0000256" key="2">
    <source>
        <dbReference type="ARBA" id="ARBA00022692"/>
    </source>
</evidence>
<dbReference type="Proteomes" id="UP000244906">
    <property type="component" value="Unassembled WGS sequence"/>
</dbReference>
<feature type="domain" description="CNNM transmembrane" evidence="11">
    <location>
        <begin position="1"/>
        <end position="181"/>
    </location>
</feature>
<feature type="domain" description="CBS" evidence="10">
    <location>
        <begin position="198"/>
        <end position="257"/>
    </location>
</feature>
<dbReference type="CDD" id="cd04590">
    <property type="entry name" value="CBS_pair_CorC_HlyC_assoc"/>
    <property type="match status" value="1"/>
</dbReference>
<feature type="transmembrane region" description="Helical" evidence="9">
    <location>
        <begin position="88"/>
        <end position="107"/>
    </location>
</feature>
<accession>A0A2V1GXD3</accession>
<evidence type="ECO:0000256" key="1">
    <source>
        <dbReference type="ARBA" id="ARBA00004141"/>
    </source>
</evidence>
<name>A0A2V1GXD3_9GAMM</name>
<dbReference type="PROSITE" id="PS51371">
    <property type="entry name" value="CBS"/>
    <property type="match status" value="2"/>
</dbReference>
<evidence type="ECO:0000256" key="9">
    <source>
        <dbReference type="SAM" id="Phobius"/>
    </source>
</evidence>
<evidence type="ECO:0000313" key="12">
    <source>
        <dbReference type="EMBL" id="PVZ65693.1"/>
    </source>
</evidence>
<evidence type="ECO:0000256" key="7">
    <source>
        <dbReference type="PROSITE-ProRule" id="PRU00703"/>
    </source>
</evidence>
<feature type="transmembrane region" description="Helical" evidence="9">
    <location>
        <begin position="6"/>
        <end position="28"/>
    </location>
</feature>
<keyword evidence="6 8" id="KW-0472">Membrane</keyword>
<proteinExistence type="predicted"/>
<keyword evidence="2 8" id="KW-0812">Transmembrane</keyword>
<dbReference type="RefSeq" id="WP_116688432.1">
    <property type="nucleotide sequence ID" value="NZ_CAWNYD010000009.1"/>
</dbReference>
<protein>
    <submittedName>
        <fullName evidence="12">Hemolysin</fullName>
    </submittedName>
</protein>
<dbReference type="Gene3D" id="3.10.580.10">
    <property type="entry name" value="CBS-domain"/>
    <property type="match status" value="1"/>
</dbReference>
<feature type="domain" description="CBS" evidence="10">
    <location>
        <begin position="263"/>
        <end position="321"/>
    </location>
</feature>
<dbReference type="Pfam" id="PF00571">
    <property type="entry name" value="CBS"/>
    <property type="match status" value="1"/>
</dbReference>
<dbReference type="InterPro" id="IPR002550">
    <property type="entry name" value="CNNM"/>
</dbReference>
<evidence type="ECO:0000256" key="8">
    <source>
        <dbReference type="PROSITE-ProRule" id="PRU01193"/>
    </source>
</evidence>
<dbReference type="PROSITE" id="PS51846">
    <property type="entry name" value="CNNM"/>
    <property type="match status" value="1"/>
</dbReference>
<keyword evidence="5 7" id="KW-0129">CBS domain</keyword>
<keyword evidence="3" id="KW-0677">Repeat</keyword>
<dbReference type="InterPro" id="IPR000644">
    <property type="entry name" value="CBS_dom"/>
</dbReference>
<dbReference type="InterPro" id="IPR046342">
    <property type="entry name" value="CBS_dom_sf"/>
</dbReference>
<evidence type="ECO:0000259" key="10">
    <source>
        <dbReference type="PROSITE" id="PS51371"/>
    </source>
</evidence>
<dbReference type="GO" id="GO:0005886">
    <property type="term" value="C:plasma membrane"/>
    <property type="evidence" value="ECO:0007669"/>
    <property type="project" value="TreeGrafter"/>
</dbReference>
<evidence type="ECO:0000256" key="4">
    <source>
        <dbReference type="ARBA" id="ARBA00022989"/>
    </source>
</evidence>
<dbReference type="EMBL" id="QDDL01000009">
    <property type="protein sequence ID" value="PVZ65693.1"/>
    <property type="molecule type" value="Genomic_DNA"/>
</dbReference>
<feature type="transmembrane region" description="Helical" evidence="9">
    <location>
        <begin position="58"/>
        <end position="82"/>
    </location>
</feature>
<keyword evidence="13" id="KW-1185">Reference proteome</keyword>
<dbReference type="AlphaFoldDB" id="A0A2V1GXD3"/>
<dbReference type="SUPFAM" id="SSF54631">
    <property type="entry name" value="CBS-domain pair"/>
    <property type="match status" value="1"/>
</dbReference>
<feature type="transmembrane region" description="Helical" evidence="9">
    <location>
        <begin position="114"/>
        <end position="134"/>
    </location>
</feature>